<name>A0AAD2JVX6_9AGAR</name>
<accession>A0AAD2JVX6</accession>
<feature type="transmembrane region" description="Helical" evidence="2">
    <location>
        <begin position="845"/>
        <end position="866"/>
    </location>
</feature>
<evidence type="ECO:0000313" key="4">
    <source>
        <dbReference type="Proteomes" id="UP001295794"/>
    </source>
</evidence>
<gene>
    <name evidence="3" type="ORF">MYCIT1_LOCUS4086</name>
</gene>
<keyword evidence="2" id="KW-0812">Transmembrane</keyword>
<feature type="transmembrane region" description="Helical" evidence="2">
    <location>
        <begin position="376"/>
        <end position="400"/>
    </location>
</feature>
<evidence type="ECO:0000313" key="3">
    <source>
        <dbReference type="EMBL" id="CAK5264146.1"/>
    </source>
</evidence>
<evidence type="ECO:0000256" key="2">
    <source>
        <dbReference type="SAM" id="Phobius"/>
    </source>
</evidence>
<evidence type="ECO:0000256" key="1">
    <source>
        <dbReference type="SAM" id="MobiDB-lite"/>
    </source>
</evidence>
<dbReference type="Proteomes" id="UP001295794">
    <property type="component" value="Unassembled WGS sequence"/>
</dbReference>
<keyword evidence="4" id="KW-1185">Reference proteome</keyword>
<reference evidence="3" key="1">
    <citation type="submission" date="2023-11" db="EMBL/GenBank/DDBJ databases">
        <authorList>
            <person name="De Vega J J."/>
            <person name="De Vega J J."/>
        </authorList>
    </citation>
    <scope>NUCLEOTIDE SEQUENCE</scope>
</reference>
<dbReference type="AlphaFoldDB" id="A0AAD2JVX6"/>
<organism evidence="3 4">
    <name type="scientific">Mycena citricolor</name>
    <dbReference type="NCBI Taxonomy" id="2018698"/>
    <lineage>
        <taxon>Eukaryota</taxon>
        <taxon>Fungi</taxon>
        <taxon>Dikarya</taxon>
        <taxon>Basidiomycota</taxon>
        <taxon>Agaricomycotina</taxon>
        <taxon>Agaricomycetes</taxon>
        <taxon>Agaricomycetidae</taxon>
        <taxon>Agaricales</taxon>
        <taxon>Marasmiineae</taxon>
        <taxon>Mycenaceae</taxon>
        <taxon>Mycena</taxon>
    </lineage>
</organism>
<feature type="compositionally biased region" description="Basic and acidic residues" evidence="1">
    <location>
        <begin position="327"/>
        <end position="336"/>
    </location>
</feature>
<keyword evidence="2" id="KW-1133">Transmembrane helix</keyword>
<feature type="compositionally biased region" description="Basic and acidic residues" evidence="1">
    <location>
        <begin position="350"/>
        <end position="364"/>
    </location>
</feature>
<feature type="transmembrane region" description="Helical" evidence="2">
    <location>
        <begin position="421"/>
        <end position="442"/>
    </location>
</feature>
<keyword evidence="2" id="KW-0472">Membrane</keyword>
<dbReference type="EMBL" id="CAVNYO010000048">
    <property type="protein sequence ID" value="CAK5264146.1"/>
    <property type="molecule type" value="Genomic_DNA"/>
</dbReference>
<comment type="caution">
    <text evidence="3">The sequence shown here is derived from an EMBL/GenBank/DDBJ whole genome shotgun (WGS) entry which is preliminary data.</text>
</comment>
<feature type="region of interest" description="Disordered" evidence="1">
    <location>
        <begin position="327"/>
        <end position="364"/>
    </location>
</feature>
<proteinExistence type="predicted"/>
<sequence length="872" mass="93959">MRARLALPLHRPAIDGTGSPQTRVSVSFLPGLVAGAAYGRVTFDVEYENLIADPDASRTAAYLRLPCSRDSSAALGAFYRRREAQDVPVVAITVRLPESLGLQVPQPRPAGGGVNDVVLDALAGADTIDLKFYAYTLRSADGSAVSRPKPLYAKMSALRGHSVALDTFLSGFSGDGFSESKLVDLDARDLEIDETFDEYDYMSDSDLENDDRVGVDTKGKGRASSVDEGSKNARMGRVIVFELEDLKKRAMAAIQSRLSAGNIVAETFSHFTSLYPEIQDLHVDALHQNLPQVRDEMREALRDLCSEHRPHCFEVLEKIVFEASRSVQEEHGHRDSAGSPDRFSRRRMHARDASRERSPWGRHSDDQGFAYPRELLFWPLAIILVQLVLLGFLFGLFAHVHKQGRVFLPYGPAAFVLENTQAATCVVTFLATVFAMMSGYLLSRAIRLAIVVHMAEKAVRISEFQYMIKMASKSLILSPRDWKWAVCAGVLFLATIEQTASWNTLFTPKSIAFQVHVSGAEVDLTNPELLSHAVDLYAGSIQGYLNGTLRAIMNQAGTSSALAASGYQTTLNYAGSAFAATTGGIQPINFVLHYNGQPIWPAASAFYPEYFDTQNTENFPPLYTDYNVTMTQQGLTAAVSCAQRALSATTAPAITTAQTPALITAGNRTSSLTEYEIVIGCAGSSANGSIVVYGFGIYAPMGPIVCDIAPAIYDAQVVHGPGAIAHTFDANQAPTAIDANLTLGLLDGLAMLFGLGQSETGNVIGDALISTQNDQAAASNQTYVQLWEAYLGGTIEFLATAIKLDVAFPGTGGAFLHGLPKSMSRKTNGTATVATVGYEYTAGSAALLLPSILIAVLSILVSAYALHKGRRV</sequence>
<protein>
    <submittedName>
        <fullName evidence="3">Uncharacterized protein</fullName>
    </submittedName>
</protein>